<proteinExistence type="predicted"/>
<organism evidence="1">
    <name type="scientific">Streptomyces sp. R08</name>
    <dbReference type="NCBI Taxonomy" id="3238624"/>
    <lineage>
        <taxon>Bacteria</taxon>
        <taxon>Bacillati</taxon>
        <taxon>Actinomycetota</taxon>
        <taxon>Actinomycetes</taxon>
        <taxon>Kitasatosporales</taxon>
        <taxon>Streptomycetaceae</taxon>
        <taxon>Streptomyces</taxon>
    </lineage>
</organism>
<dbReference type="RefSeq" id="WP_369188534.1">
    <property type="nucleotide sequence ID" value="NZ_CP163431.1"/>
</dbReference>
<reference evidence="1" key="1">
    <citation type="submission" date="2024-07" db="EMBL/GenBank/DDBJ databases">
        <authorList>
            <person name="Yu S.T."/>
        </authorList>
    </citation>
    <scope>NUCLEOTIDE SEQUENCE</scope>
    <source>
        <strain evidence="1">R08</strain>
    </source>
</reference>
<dbReference type="EMBL" id="CP163431">
    <property type="protein sequence ID" value="XDQ02394.1"/>
    <property type="molecule type" value="Genomic_DNA"/>
</dbReference>
<accession>A0AB39M967</accession>
<evidence type="ECO:0000313" key="1">
    <source>
        <dbReference type="EMBL" id="XDQ02394.1"/>
    </source>
</evidence>
<gene>
    <name evidence="1" type="ORF">AB5J58_20250</name>
</gene>
<sequence>MDSAVANGAKCEVAAAIQDATGTPQEPRVTIRGFPVLAWVAFHHPAPWQNPPAELQLTSATKEQQGLEAHLADKTFPFPPLEEAV</sequence>
<name>A0AB39M967_9ACTN</name>
<protein>
    <submittedName>
        <fullName evidence="1">Uncharacterized protein</fullName>
    </submittedName>
</protein>
<dbReference type="AlphaFoldDB" id="A0AB39M967"/>